<dbReference type="EMBL" id="JACCBX010000009">
    <property type="protein sequence ID" value="NYE07579.1"/>
    <property type="molecule type" value="Genomic_DNA"/>
</dbReference>
<reference evidence="11" key="2">
    <citation type="submission" date="2020-08" db="EMBL/GenBank/DDBJ databases">
        <title>The Agave Microbiome: Exploring the role of microbial communities in plant adaptations to desert environments.</title>
        <authorList>
            <person name="Partida-Martinez L.P."/>
        </authorList>
    </citation>
    <scope>NUCLEOTIDE SEQUENCE [LARGE SCALE GENOMIC DNA]</scope>
    <source>
        <strain evidence="11">AT2.8</strain>
    </source>
</reference>
<evidence type="ECO:0000256" key="7">
    <source>
        <dbReference type="ARBA" id="ARBA00022842"/>
    </source>
</evidence>
<dbReference type="PANTHER" id="PTHR15822">
    <property type="entry name" value="TRAF AND TNF RECEPTOR-ASSOCIATED PROTEIN"/>
    <property type="match status" value="1"/>
</dbReference>
<proteinExistence type="predicted"/>
<comment type="cofactor">
    <cofactor evidence="1">
        <name>Mn(2+)</name>
        <dbReference type="ChEBI" id="CHEBI:29035"/>
    </cofactor>
</comment>
<comment type="caution">
    <text evidence="10">The sequence shown here is derived from an EMBL/GenBank/DDBJ whole genome shotgun (WGS) entry which is preliminary data.</text>
</comment>
<protein>
    <submittedName>
        <fullName evidence="10">Exonuclease III</fullName>
    </submittedName>
</protein>
<dbReference type="GO" id="GO:0004527">
    <property type="term" value="F:exonuclease activity"/>
    <property type="evidence" value="ECO:0007669"/>
    <property type="project" value="UniProtKB-KW"/>
</dbReference>
<dbReference type="Pfam" id="PF03372">
    <property type="entry name" value="Exo_endo_phos"/>
    <property type="match status" value="1"/>
</dbReference>
<dbReference type="GO" id="GO:0006302">
    <property type="term" value="P:double-strand break repair"/>
    <property type="evidence" value="ECO:0007669"/>
    <property type="project" value="TreeGrafter"/>
</dbReference>
<keyword evidence="4" id="KW-0479">Metal-binding</keyword>
<evidence type="ECO:0000256" key="3">
    <source>
        <dbReference type="ARBA" id="ARBA00022722"/>
    </source>
</evidence>
<reference evidence="11" key="1">
    <citation type="submission" date="2020-07" db="EMBL/GenBank/DDBJ databases">
        <authorList>
            <person name="Partida-Martinez L."/>
            <person name="Huntemann M."/>
            <person name="Clum A."/>
            <person name="Wang J."/>
            <person name="Palaniappan K."/>
            <person name="Ritter S."/>
            <person name="Chen I.-M."/>
            <person name="Stamatis D."/>
            <person name="Reddy T."/>
            <person name="O'Malley R."/>
            <person name="Daum C."/>
            <person name="Shapiro N."/>
            <person name="Ivanova N."/>
            <person name="Kyrpides N."/>
            <person name="Woyke T."/>
        </authorList>
    </citation>
    <scope>NUCLEOTIDE SEQUENCE [LARGE SCALE GENOMIC DNA]</scope>
    <source>
        <strain evidence="11">AT2.8</strain>
    </source>
</reference>
<dbReference type="InterPro" id="IPR005135">
    <property type="entry name" value="Endo/exonuclease/phosphatase"/>
</dbReference>
<dbReference type="Proteomes" id="UP000548423">
    <property type="component" value="Unassembled WGS sequence"/>
</dbReference>
<keyword evidence="10" id="KW-0269">Exonuclease</keyword>
<evidence type="ECO:0000256" key="8">
    <source>
        <dbReference type="ARBA" id="ARBA00023204"/>
    </source>
</evidence>
<dbReference type="GO" id="GO:0005737">
    <property type="term" value="C:cytoplasm"/>
    <property type="evidence" value="ECO:0007669"/>
    <property type="project" value="TreeGrafter"/>
</dbReference>
<keyword evidence="6" id="KW-0378">Hydrolase</keyword>
<evidence type="ECO:0000313" key="11">
    <source>
        <dbReference type="Proteomes" id="UP000548423"/>
    </source>
</evidence>
<feature type="domain" description="Endonuclease/exonuclease/phosphatase" evidence="9">
    <location>
        <begin position="4"/>
        <end position="262"/>
    </location>
</feature>
<dbReference type="SUPFAM" id="SSF56219">
    <property type="entry name" value="DNase I-like"/>
    <property type="match status" value="1"/>
</dbReference>
<evidence type="ECO:0000256" key="4">
    <source>
        <dbReference type="ARBA" id="ARBA00022723"/>
    </source>
</evidence>
<keyword evidence="8" id="KW-0234">DNA repair</keyword>
<dbReference type="GO" id="GO:0046872">
    <property type="term" value="F:metal ion binding"/>
    <property type="evidence" value="ECO:0007669"/>
    <property type="project" value="UniProtKB-KW"/>
</dbReference>
<dbReference type="InterPro" id="IPR051547">
    <property type="entry name" value="TDP2-like"/>
</dbReference>
<dbReference type="PANTHER" id="PTHR15822:SF4">
    <property type="entry name" value="TYROSYL-DNA PHOSPHODIESTERASE 2"/>
    <property type="match status" value="1"/>
</dbReference>
<dbReference type="GO" id="GO:0070260">
    <property type="term" value="F:5'-tyrosyl-DNA phosphodiesterase activity"/>
    <property type="evidence" value="ECO:0007669"/>
    <property type="project" value="TreeGrafter"/>
</dbReference>
<gene>
    <name evidence="10" type="ORF">F4694_004390</name>
</gene>
<accession>A0A852THB4</accession>
<evidence type="ECO:0000256" key="1">
    <source>
        <dbReference type="ARBA" id="ARBA00001936"/>
    </source>
</evidence>
<dbReference type="GO" id="GO:0003697">
    <property type="term" value="F:single-stranded DNA binding"/>
    <property type="evidence" value="ECO:0007669"/>
    <property type="project" value="TreeGrafter"/>
</dbReference>
<comment type="cofactor">
    <cofactor evidence="2">
        <name>Mg(2+)</name>
        <dbReference type="ChEBI" id="CHEBI:18420"/>
    </cofactor>
</comment>
<evidence type="ECO:0000256" key="6">
    <source>
        <dbReference type="ARBA" id="ARBA00022801"/>
    </source>
</evidence>
<evidence type="ECO:0000256" key="5">
    <source>
        <dbReference type="ARBA" id="ARBA00022763"/>
    </source>
</evidence>
<dbReference type="InterPro" id="IPR036691">
    <property type="entry name" value="Endo/exonu/phosph_ase_sf"/>
</dbReference>
<keyword evidence="7" id="KW-0460">Magnesium</keyword>
<keyword evidence="5" id="KW-0227">DNA damage</keyword>
<evidence type="ECO:0000259" key="9">
    <source>
        <dbReference type="Pfam" id="PF03372"/>
    </source>
</evidence>
<keyword evidence="3" id="KW-0540">Nuclease</keyword>
<name>A0A852THB4_9BACI</name>
<evidence type="ECO:0000256" key="2">
    <source>
        <dbReference type="ARBA" id="ARBA00001946"/>
    </source>
</evidence>
<dbReference type="Gene3D" id="3.60.10.10">
    <property type="entry name" value="Endonuclease/exonuclease/phosphatase"/>
    <property type="match status" value="1"/>
</dbReference>
<sequence length="271" mass="31554">MKMITWNVAGRVKMLPRQIEYLATLQPDIITLQEVTKTTAPLFKDLLPSLGLKHIVCSLDFVIDSSYLKGPRRYGLIIASKWYLSNPEIGGELITWPERFLSVTVDTPYLPIKIHTTHIPPGSSNCWIKIEILEGIYQTLVAEDYPYRILTGDFNLPQEELPTGEVITWAYKKNNIGKYIPGRRNERWDNSERNIIIGLKEHDLEDVYRKLYGYSKEGFSWLLKMKEKTWRRRFDHVFASNDLHPVEAAYLHEARIEKASDHAMLEVMFDI</sequence>
<dbReference type="AlphaFoldDB" id="A0A852THB4"/>
<evidence type="ECO:0000313" key="10">
    <source>
        <dbReference type="EMBL" id="NYE07579.1"/>
    </source>
</evidence>
<organism evidence="10 11">
    <name type="scientific">Neobacillus niacini</name>
    <dbReference type="NCBI Taxonomy" id="86668"/>
    <lineage>
        <taxon>Bacteria</taxon>
        <taxon>Bacillati</taxon>
        <taxon>Bacillota</taxon>
        <taxon>Bacilli</taxon>
        <taxon>Bacillales</taxon>
        <taxon>Bacillaceae</taxon>
        <taxon>Neobacillus</taxon>
    </lineage>
</organism>